<dbReference type="STRING" id="2025994.A0A2T3A683"/>
<feature type="compositionally biased region" description="Pro residues" evidence="1">
    <location>
        <begin position="25"/>
        <end position="43"/>
    </location>
</feature>
<evidence type="ECO:0000256" key="1">
    <source>
        <dbReference type="SAM" id="MobiDB-lite"/>
    </source>
</evidence>
<dbReference type="InParanoid" id="A0A2T3A683"/>
<dbReference type="SUPFAM" id="SSF50939">
    <property type="entry name" value="Sialidases"/>
    <property type="match status" value="1"/>
</dbReference>
<gene>
    <name evidence="2" type="ORF">BD289DRAFT_369834</name>
</gene>
<proteinExistence type="predicted"/>
<dbReference type="PANTHER" id="PTHR38792">
    <property type="entry name" value="BNR/ASP-BOX REPEAT DOMAIN PROTEIN (AFU_ORTHOLOGUE AFUA_7G06430)-RELATED"/>
    <property type="match status" value="1"/>
</dbReference>
<dbReference type="InterPro" id="IPR036278">
    <property type="entry name" value="Sialidase_sf"/>
</dbReference>
<dbReference type="Gene3D" id="2.120.10.10">
    <property type="match status" value="1"/>
</dbReference>
<dbReference type="PANTHER" id="PTHR38792:SF3">
    <property type="entry name" value="BNR_ASP-BOX REPEAT DOMAIN PROTEIN (AFU_ORTHOLOGUE AFUA_7G06430)-RELATED"/>
    <property type="match status" value="1"/>
</dbReference>
<protein>
    <submittedName>
        <fullName evidence="2">Sialidase</fullName>
    </submittedName>
</protein>
<sequence>MWLSRRQSIHAITRPIVPPLLAADDPPPPPPPPPPSSSTPAPTPESFSSALSQPDRPWSQASSPFPLPSSAPRILPDQLILYNSPATYPRLTRLSDGSILLSFTRTPSPVRILTVHRSLDNGTTFHPWSVIWHSSNDIGNLFLLEVPVAEPGFSDSASDADADPPPLHTGPRVLAAFRNHDVAKADARRRTFFRITLCESDDGGHTWHFVTQVAEKAAPWGLWEPFLRLGSGAGDRTAPGHVQMTYSRELAAKDQDTILHESLGGGRTWSAGQTVTGGGGAEETMLRDGMTGIAATLDVGTVRAGESMQAKAALVMVFETTRYARTFSLEAVVSYDDGQTWGHRQPVYEPAALPPPGQTLDTAGAGTGSTGKRGNAGAPQIESFAHGGLAVVFMTDEDVPETERRWPFQAAVKTLFGGPLVDGQIQWLENQPPLETCPRQSLWPGIFRRDEYQLLVACEHGERILGRLLEWAPP</sequence>
<accession>A0A2T3A683</accession>
<dbReference type="CDD" id="cd15482">
    <property type="entry name" value="Sialidase_non-viral"/>
    <property type="match status" value="1"/>
</dbReference>
<evidence type="ECO:0000313" key="3">
    <source>
        <dbReference type="Proteomes" id="UP000241462"/>
    </source>
</evidence>
<keyword evidence="3" id="KW-1185">Reference proteome</keyword>
<dbReference type="OrthoDB" id="2739686at2759"/>
<organism evidence="2 3">
    <name type="scientific">Coniella lustricola</name>
    <dbReference type="NCBI Taxonomy" id="2025994"/>
    <lineage>
        <taxon>Eukaryota</taxon>
        <taxon>Fungi</taxon>
        <taxon>Dikarya</taxon>
        <taxon>Ascomycota</taxon>
        <taxon>Pezizomycotina</taxon>
        <taxon>Sordariomycetes</taxon>
        <taxon>Sordariomycetidae</taxon>
        <taxon>Diaporthales</taxon>
        <taxon>Schizoparmaceae</taxon>
        <taxon>Coniella</taxon>
    </lineage>
</organism>
<name>A0A2T3A683_9PEZI</name>
<dbReference type="Proteomes" id="UP000241462">
    <property type="component" value="Unassembled WGS sequence"/>
</dbReference>
<dbReference type="EMBL" id="KZ678458">
    <property type="protein sequence ID" value="PSR83593.1"/>
    <property type="molecule type" value="Genomic_DNA"/>
</dbReference>
<feature type="region of interest" description="Disordered" evidence="1">
    <location>
        <begin position="356"/>
        <end position="379"/>
    </location>
</feature>
<reference evidence="2 3" key="1">
    <citation type="journal article" date="2018" name="Mycol. Prog.">
        <title>Coniella lustricola, a new species from submerged detritus.</title>
        <authorList>
            <person name="Raudabaugh D.B."/>
            <person name="Iturriaga T."/>
            <person name="Carver A."/>
            <person name="Mondo S."/>
            <person name="Pangilinan J."/>
            <person name="Lipzen A."/>
            <person name="He G."/>
            <person name="Amirebrahimi M."/>
            <person name="Grigoriev I.V."/>
            <person name="Miller A.N."/>
        </authorList>
    </citation>
    <scope>NUCLEOTIDE SEQUENCE [LARGE SCALE GENOMIC DNA]</scope>
    <source>
        <strain evidence="2 3">B22-T-1</strain>
    </source>
</reference>
<evidence type="ECO:0000313" key="2">
    <source>
        <dbReference type="EMBL" id="PSR83593.1"/>
    </source>
</evidence>
<dbReference type="AlphaFoldDB" id="A0A2T3A683"/>
<feature type="region of interest" description="Disordered" evidence="1">
    <location>
        <begin position="14"/>
        <end position="66"/>
    </location>
</feature>